<organism evidence="1 2">
    <name type="scientific">Clostridium neonatale</name>
    <dbReference type="NCBI Taxonomy" id="137838"/>
    <lineage>
        <taxon>Bacteria</taxon>
        <taxon>Bacillati</taxon>
        <taxon>Bacillota</taxon>
        <taxon>Clostridia</taxon>
        <taxon>Eubacteriales</taxon>
        <taxon>Clostridiaceae</taxon>
        <taxon>Clostridium</taxon>
    </lineage>
</organism>
<dbReference type="EMBL" id="PDCJ01000004">
    <property type="protein sequence ID" value="PEG29249.1"/>
    <property type="molecule type" value="Genomic_DNA"/>
</dbReference>
<accession>A0A2A7MCC6</accession>
<sequence>MKDVVLKIVNDLRGLADDLEIFAKLTKEEGVELKTKVDTKEKVISIEDVREVLASKSQDGKQKEVKALIQKYGANKLTDLEPTCYKDLLKDAEEM</sequence>
<name>A0A2A7MCC6_9CLOT</name>
<proteinExistence type="predicted"/>
<dbReference type="RefSeq" id="WP_083498708.1">
    <property type="nucleotide sequence ID" value="NZ_LN890327.1"/>
</dbReference>
<reference evidence="1 2" key="1">
    <citation type="submission" date="2017-10" db="EMBL/GenBank/DDBJ databases">
        <title>Effective Description of Clostridium neonatale sp. nov. linked to necrotizing enterocolitis in neonates and a clarification of species assignable to the genus Clostridium (Prazmowski 1880) emend. Lawson and Rainey 2016.</title>
        <authorList>
            <person name="Bernard K."/>
            <person name="Burdz T."/>
            <person name="Wiebe D."/>
            <person name="Balcewich B."/>
            <person name="Alfa M."/>
            <person name="Bernier A.-M."/>
        </authorList>
    </citation>
    <scope>NUCLEOTIDE SEQUENCE [LARGE SCALE GENOMIC DNA]</scope>
    <source>
        <strain evidence="1 2">LCDC99A005</strain>
    </source>
</reference>
<evidence type="ECO:0000313" key="1">
    <source>
        <dbReference type="EMBL" id="PEG29249.1"/>
    </source>
</evidence>
<dbReference type="STRING" id="137838.GCA_001458595_00934"/>
<dbReference type="AlphaFoldDB" id="A0A2A7MCC6"/>
<comment type="caution">
    <text evidence="1">The sequence shown here is derived from an EMBL/GenBank/DDBJ whole genome shotgun (WGS) entry which is preliminary data.</text>
</comment>
<keyword evidence="2" id="KW-1185">Reference proteome</keyword>
<dbReference type="Proteomes" id="UP000220840">
    <property type="component" value="Unassembled WGS sequence"/>
</dbReference>
<gene>
    <name evidence="1" type="ORF">CQ394_17930</name>
</gene>
<dbReference type="OrthoDB" id="1667378at2"/>
<evidence type="ECO:0000313" key="2">
    <source>
        <dbReference type="Proteomes" id="UP000220840"/>
    </source>
</evidence>
<protein>
    <submittedName>
        <fullName evidence="1">rRNA biogenesis protein rrp5</fullName>
    </submittedName>
</protein>